<proteinExistence type="predicted"/>
<dbReference type="Proteomes" id="UP001501490">
    <property type="component" value="Unassembled WGS sequence"/>
</dbReference>
<organism evidence="1 2">
    <name type="scientific">Microlunatus ginsengisoli</name>
    <dbReference type="NCBI Taxonomy" id="363863"/>
    <lineage>
        <taxon>Bacteria</taxon>
        <taxon>Bacillati</taxon>
        <taxon>Actinomycetota</taxon>
        <taxon>Actinomycetes</taxon>
        <taxon>Propionibacteriales</taxon>
        <taxon>Propionibacteriaceae</taxon>
        <taxon>Microlunatus</taxon>
    </lineage>
</organism>
<dbReference type="EMBL" id="BAABAB010000026">
    <property type="protein sequence ID" value="GAA3630450.1"/>
    <property type="molecule type" value="Genomic_DNA"/>
</dbReference>
<evidence type="ECO:0000313" key="2">
    <source>
        <dbReference type="Proteomes" id="UP001501490"/>
    </source>
</evidence>
<dbReference type="RefSeq" id="WP_344807151.1">
    <property type="nucleotide sequence ID" value="NZ_BAABAB010000026.1"/>
</dbReference>
<comment type="caution">
    <text evidence="1">The sequence shown here is derived from an EMBL/GenBank/DDBJ whole genome shotgun (WGS) entry which is preliminary data.</text>
</comment>
<accession>A0ABP7AEV4</accession>
<name>A0ABP7AEV4_9ACTN</name>
<reference evidence="2" key="1">
    <citation type="journal article" date="2019" name="Int. J. Syst. Evol. Microbiol.">
        <title>The Global Catalogue of Microorganisms (GCM) 10K type strain sequencing project: providing services to taxonomists for standard genome sequencing and annotation.</title>
        <authorList>
            <consortium name="The Broad Institute Genomics Platform"/>
            <consortium name="The Broad Institute Genome Sequencing Center for Infectious Disease"/>
            <person name="Wu L."/>
            <person name="Ma J."/>
        </authorList>
    </citation>
    <scope>NUCLEOTIDE SEQUENCE [LARGE SCALE GENOMIC DNA]</scope>
    <source>
        <strain evidence="2">JCM 16929</strain>
    </source>
</reference>
<keyword evidence="2" id="KW-1185">Reference proteome</keyword>
<sequence>MPERQLLPFALPTGRTGNVGRLTVYLSPRLKETGRLSDYPEWIDWPATLAGLTPRVLVNGAPVRPRVVGPRPSSAVWTAVFAPDARVDAHRFVDFSATPLQPMASSDFSTAVLDLYVRAAAEHPDGPPTGPALLALATAAGLLDDTGPQPQPGTLAEADAYRAPMDDADESDPEPPDFDVHSTISLLGHHPELLRHLGLALDLEVPLPAAPAQVQVTMGYGGAGGQAVEVDLITLTTAGFLARPNPDPAQHEQAGGFLDLTDEDAFLSIVDPQLAAVRLGQAVDRADEVSDGTLPALATRALTLVRPDLTATYANRTKRQAQLERDLQTNLGGGPPVRLFAEDVTIGQRIDVLDPAAAQWLSLFERRSDDGYTFPRNAALDIVPKPDEGWNTTMLVTEQSDTRPAPNPDRDDPIAPTALFRLDDAVYRWNGWSGAAPRPGQVLDSVTGAVAEIEPNLPADGDQTGQVAIDYRVEPGSLPSLRFGRSYQLRARCVDLAGNSLDPATPDGIPTEPEPFGRLEPITAPDVVRRLPRPQPGVGDTPVEIVLRSDIDTPEADIAPDERLFFPGRVGQDLCELHGLPEGGADPASYADLATRDALDLTDQTETDARTGELLSPAGTPARQQIGYLCDPAADGLRFDFPSLGDPTVATLKGDWPKRQSVRLVVAPGADGPVADPDPDTDLTVFVPQAGIVTGSVSYSIDPAFLDHFALWQRLGAADQATLAEQVMSGGHWMFTPSRPLTLIHAVRRPLLAPTVTELIGTREPGSAGLSLDGTLVTSCLSTERVRVSGTWTDTIDDPDDDAPAPRRTALTFGSVDVVRADTDELAVAGLSKQLPDTKRHEATIGLEAYSSFAAYFTEEKIVALADRPVLLDARGVVASSVEVRLPDGRRADVGADVRVQENKGLLVRVPSGAVPSGARVRVRYVARPISRSSDEAAAPFTMIIRNTVAPPVPVVSEVIPASARGADGTRSGQLLRVYLARPWLVSGDGEALAVDLAATSVGRDPILTDADVLPTLTAAHFPRASAAIDADGRALAVHPVAFDPDSKRWYADVELADGFGYRPFLQLAVARYQPDSLAGAARSATVTLEAVRLGLVRTIAVTPGQSTVDVSVGGLDGFGNRLQASVQQADPTIADADLRWQPIGDPVELTSVVSGETTTWSGSLPLPKGSDSLRVVIEESEPGLGHENDANGDPTQVWTTVFVEAVELPDA</sequence>
<protein>
    <recommendedName>
        <fullName evidence="3">Ig-like domain (Group 4)</fullName>
    </recommendedName>
</protein>
<gene>
    <name evidence="1" type="ORF">GCM10022236_36190</name>
</gene>
<evidence type="ECO:0000313" key="1">
    <source>
        <dbReference type="EMBL" id="GAA3630450.1"/>
    </source>
</evidence>
<evidence type="ECO:0008006" key="3">
    <source>
        <dbReference type="Google" id="ProtNLM"/>
    </source>
</evidence>